<dbReference type="GO" id="GO:0016491">
    <property type="term" value="F:oxidoreductase activity"/>
    <property type="evidence" value="ECO:0007669"/>
    <property type="project" value="UniProtKB-KW"/>
</dbReference>
<dbReference type="Proteomes" id="UP001597368">
    <property type="component" value="Unassembled WGS sequence"/>
</dbReference>
<organism evidence="3 4">
    <name type="scientific">Nonomuraea mangrovi</name>
    <dbReference type="NCBI Taxonomy" id="2316207"/>
    <lineage>
        <taxon>Bacteria</taxon>
        <taxon>Bacillati</taxon>
        <taxon>Actinomycetota</taxon>
        <taxon>Actinomycetes</taxon>
        <taxon>Streptosporangiales</taxon>
        <taxon>Streptosporangiaceae</taxon>
        <taxon>Nonomuraea</taxon>
    </lineage>
</organism>
<dbReference type="InterPro" id="IPR011576">
    <property type="entry name" value="Pyridox_Oxase_N"/>
</dbReference>
<dbReference type="Pfam" id="PF01243">
    <property type="entry name" value="PNPOx_N"/>
    <property type="match status" value="1"/>
</dbReference>
<evidence type="ECO:0000256" key="1">
    <source>
        <dbReference type="ARBA" id="ARBA00023002"/>
    </source>
</evidence>
<proteinExistence type="predicted"/>
<accession>A0ABW4TGQ5</accession>
<keyword evidence="1 3" id="KW-0560">Oxidoreductase</keyword>
<dbReference type="RefSeq" id="WP_379583685.1">
    <property type="nucleotide sequence ID" value="NZ_JBHUFV010000106.1"/>
</dbReference>
<dbReference type="InterPro" id="IPR012349">
    <property type="entry name" value="Split_barrel_FMN-bd"/>
</dbReference>
<dbReference type="EC" id="1.-.-.-" evidence="3"/>
<dbReference type="PANTHER" id="PTHR35176">
    <property type="entry name" value="HEME OXYGENASE HI_0854-RELATED"/>
    <property type="match status" value="1"/>
</dbReference>
<dbReference type="InterPro" id="IPR019920">
    <property type="entry name" value="F420-binding_dom_put"/>
</dbReference>
<comment type="caution">
    <text evidence="3">The sequence shown here is derived from an EMBL/GenBank/DDBJ whole genome shotgun (WGS) entry which is preliminary data.</text>
</comment>
<dbReference type="PANTHER" id="PTHR35176:SF2">
    <property type="entry name" value="F420H(2)-DEPENDENT REDUCTASE RV1155"/>
    <property type="match status" value="1"/>
</dbReference>
<reference evidence="4" key="1">
    <citation type="journal article" date="2019" name="Int. J. Syst. Evol. Microbiol.">
        <title>The Global Catalogue of Microorganisms (GCM) 10K type strain sequencing project: providing services to taxonomists for standard genome sequencing and annotation.</title>
        <authorList>
            <consortium name="The Broad Institute Genomics Platform"/>
            <consortium name="The Broad Institute Genome Sequencing Center for Infectious Disease"/>
            <person name="Wu L."/>
            <person name="Ma J."/>
        </authorList>
    </citation>
    <scope>NUCLEOTIDE SEQUENCE [LARGE SCALE GENOMIC DNA]</scope>
    <source>
        <strain evidence="4">ICMP 6774ER</strain>
    </source>
</reference>
<gene>
    <name evidence="3" type="ORF">ACFSKW_54310</name>
</gene>
<feature type="domain" description="Pyridoxamine 5'-phosphate oxidase N-terminal" evidence="2">
    <location>
        <begin position="4"/>
        <end position="129"/>
    </location>
</feature>
<protein>
    <submittedName>
        <fullName evidence="3">PPOX class F420-dependent oxidoreductase</fullName>
        <ecNumber evidence="3">1.-.-.-</ecNumber>
    </submittedName>
</protein>
<dbReference type="EMBL" id="JBHUFV010000106">
    <property type="protein sequence ID" value="MFD1940464.1"/>
    <property type="molecule type" value="Genomic_DNA"/>
</dbReference>
<dbReference type="NCBIfam" id="TIGR03618">
    <property type="entry name" value="Rv1155_F420"/>
    <property type="match status" value="1"/>
</dbReference>
<evidence type="ECO:0000259" key="2">
    <source>
        <dbReference type="Pfam" id="PF01243"/>
    </source>
</evidence>
<sequence length="136" mass="15244">MDLDKARAYLARNHHAVLLTHHADGRPQMSPVLVGIDEDGYAVVSTREGAAKTRNVRRDPRVAVCAFTDGFFGEWIQVEGTAEVVSLPEAMDHLIAYYRAISGEHPDWADYRAAMERERRVVLRIALDRAGPDHHA</sequence>
<dbReference type="Gene3D" id="2.30.110.10">
    <property type="entry name" value="Electron Transport, Fmn-binding Protein, Chain A"/>
    <property type="match status" value="1"/>
</dbReference>
<evidence type="ECO:0000313" key="3">
    <source>
        <dbReference type="EMBL" id="MFD1940464.1"/>
    </source>
</evidence>
<dbReference type="InterPro" id="IPR052019">
    <property type="entry name" value="F420H2_bilvrd_red/Heme_oxyg"/>
</dbReference>
<dbReference type="SUPFAM" id="SSF50475">
    <property type="entry name" value="FMN-binding split barrel"/>
    <property type="match status" value="1"/>
</dbReference>
<name>A0ABW4TGQ5_9ACTN</name>
<evidence type="ECO:0000313" key="4">
    <source>
        <dbReference type="Proteomes" id="UP001597368"/>
    </source>
</evidence>
<keyword evidence="4" id="KW-1185">Reference proteome</keyword>